<evidence type="ECO:0000259" key="17">
    <source>
        <dbReference type="PROSITE" id="PS52004"/>
    </source>
</evidence>
<evidence type="ECO:0000256" key="8">
    <source>
        <dbReference type="ARBA" id="ARBA00023098"/>
    </source>
</evidence>
<dbReference type="InterPro" id="IPR016039">
    <property type="entry name" value="Thiolase-like"/>
</dbReference>
<evidence type="ECO:0000256" key="16">
    <source>
        <dbReference type="RuleBase" id="RU003694"/>
    </source>
</evidence>
<accession>A0A8S0X5W5</accession>
<proteinExistence type="inferred from homology"/>
<keyword evidence="9 14" id="KW-0275">Fatty acid biosynthesis</keyword>
<dbReference type="InterPro" id="IPR018201">
    <property type="entry name" value="Ketoacyl_synth_AS"/>
</dbReference>
<comment type="pathway">
    <text evidence="1 14">Lipid metabolism; fatty acid biosynthesis.</text>
</comment>
<evidence type="ECO:0000313" key="20">
    <source>
        <dbReference type="Proteomes" id="UP001071230"/>
    </source>
</evidence>
<dbReference type="GO" id="GO:0006633">
    <property type="term" value="P:fatty acid biosynthetic process"/>
    <property type="evidence" value="ECO:0007669"/>
    <property type="project" value="UniProtKB-KW"/>
</dbReference>
<feature type="domain" description="Ketosynthase family 3 (KS3)" evidence="17">
    <location>
        <begin position="3"/>
        <end position="440"/>
    </location>
</feature>
<evidence type="ECO:0000256" key="11">
    <source>
        <dbReference type="ARBA" id="ARBA00024006"/>
    </source>
</evidence>
<dbReference type="EMBL" id="CDGJ01000078">
    <property type="protein sequence ID" value="CEJ08166.1"/>
    <property type="molecule type" value="Genomic_DNA"/>
</dbReference>
<dbReference type="Pfam" id="PF02801">
    <property type="entry name" value="Ketoacyl-synt_C"/>
    <property type="match status" value="1"/>
</dbReference>
<evidence type="ECO:0000256" key="1">
    <source>
        <dbReference type="ARBA" id="ARBA00005194"/>
    </source>
</evidence>
<keyword evidence="7" id="KW-0276">Fatty acid metabolism</keyword>
<reference evidence="18" key="2">
    <citation type="submission" date="2020-01" db="EMBL/GenBank/DDBJ databases">
        <authorList>
            <person name="Hornung B."/>
        </authorList>
    </citation>
    <scope>NUCLEOTIDE SEQUENCE</scope>
    <source>
        <strain evidence="18">PacBioINE</strain>
    </source>
</reference>
<comment type="similarity">
    <text evidence="2 14 16">Belongs to the thiolase-like superfamily. Beta-ketoacyl-ACP synthases family.</text>
</comment>
<dbReference type="PROSITE" id="PS00606">
    <property type="entry name" value="KS3_1"/>
    <property type="match status" value="1"/>
</dbReference>
<evidence type="ECO:0000256" key="5">
    <source>
        <dbReference type="ARBA" id="ARBA00022516"/>
    </source>
</evidence>
<reference evidence="19" key="1">
    <citation type="submission" date="2014-11" db="EMBL/GenBank/DDBJ databases">
        <authorList>
            <person name="Hornung B.V."/>
        </authorList>
    </citation>
    <scope>NUCLEOTIDE SEQUENCE</scope>
    <source>
        <strain evidence="19">INE</strain>
    </source>
</reference>
<dbReference type="InterPro" id="IPR017568">
    <property type="entry name" value="3-oxoacyl-ACP_synth-2"/>
</dbReference>
<feature type="active site" description="For beta-ketoacyl synthase activity" evidence="15">
    <location>
        <position position="193"/>
    </location>
</feature>
<dbReference type="PIRSF" id="PIRSF000447">
    <property type="entry name" value="KAS_II"/>
    <property type="match status" value="1"/>
</dbReference>
<dbReference type="RefSeq" id="WP_240985435.1">
    <property type="nucleotide sequence ID" value="NZ_CDGJ01000078.1"/>
</dbReference>
<name>A0A8S0X5W5_9FIRM</name>
<evidence type="ECO:0000256" key="7">
    <source>
        <dbReference type="ARBA" id="ARBA00022832"/>
    </source>
</evidence>
<comment type="catalytic activity">
    <reaction evidence="13 14">
        <text>a fatty acyl-[ACP] + malonyl-[ACP] + H(+) = a 3-oxoacyl-[ACP] + holo-[ACP] + CO2</text>
        <dbReference type="Rhea" id="RHEA:22836"/>
        <dbReference type="Rhea" id="RHEA-COMP:9623"/>
        <dbReference type="Rhea" id="RHEA-COMP:9685"/>
        <dbReference type="Rhea" id="RHEA-COMP:9916"/>
        <dbReference type="Rhea" id="RHEA-COMP:14125"/>
        <dbReference type="ChEBI" id="CHEBI:15378"/>
        <dbReference type="ChEBI" id="CHEBI:16526"/>
        <dbReference type="ChEBI" id="CHEBI:64479"/>
        <dbReference type="ChEBI" id="CHEBI:78449"/>
        <dbReference type="ChEBI" id="CHEBI:78776"/>
        <dbReference type="ChEBI" id="CHEBI:138651"/>
    </reaction>
</comment>
<dbReference type="InterPro" id="IPR014031">
    <property type="entry name" value="Ketoacyl_synth_C"/>
</dbReference>
<dbReference type="Gene3D" id="3.40.47.10">
    <property type="match status" value="1"/>
</dbReference>
<keyword evidence="8" id="KW-0443">Lipid metabolism</keyword>
<dbReference type="EC" id="2.3.1.179" evidence="3 14"/>
<evidence type="ECO:0000256" key="12">
    <source>
        <dbReference type="ARBA" id="ARBA00047318"/>
    </source>
</evidence>
<dbReference type="InterPro" id="IPR000794">
    <property type="entry name" value="Beta-ketoacyl_synthase"/>
</dbReference>
<evidence type="ECO:0000256" key="10">
    <source>
        <dbReference type="ARBA" id="ARBA00023315"/>
    </source>
</evidence>
<evidence type="ECO:0000256" key="14">
    <source>
        <dbReference type="PIRNR" id="PIRNR000447"/>
    </source>
</evidence>
<dbReference type="CDD" id="cd00834">
    <property type="entry name" value="KAS_I_II"/>
    <property type="match status" value="1"/>
</dbReference>
<dbReference type="NCBIfam" id="NF005589">
    <property type="entry name" value="PRK07314.1"/>
    <property type="match status" value="1"/>
</dbReference>
<evidence type="ECO:0000256" key="9">
    <source>
        <dbReference type="ARBA" id="ARBA00023160"/>
    </source>
</evidence>
<dbReference type="PANTHER" id="PTHR11712:SF336">
    <property type="entry name" value="3-OXOACYL-[ACYL-CARRIER-PROTEIN] SYNTHASE, MITOCHONDRIAL"/>
    <property type="match status" value="1"/>
</dbReference>
<keyword evidence="5 14" id="KW-0444">Lipid biosynthesis</keyword>
<protein>
    <recommendedName>
        <fullName evidence="4 14">3-oxoacyl-[acyl-carrier-protein] synthase 2</fullName>
        <ecNumber evidence="3 14">2.3.1.179</ecNumber>
    </recommendedName>
</protein>
<evidence type="ECO:0000256" key="15">
    <source>
        <dbReference type="PIRSR" id="PIRSR000447-1"/>
    </source>
</evidence>
<gene>
    <name evidence="19" type="ORF">DEACI_2641</name>
    <name evidence="18" type="ORF">DEACI_2661</name>
</gene>
<dbReference type="InterPro" id="IPR014030">
    <property type="entry name" value="Ketoacyl_synth_N"/>
</dbReference>
<evidence type="ECO:0000313" key="18">
    <source>
        <dbReference type="EMBL" id="CAA7601990.1"/>
    </source>
</evidence>
<evidence type="ECO:0000256" key="13">
    <source>
        <dbReference type="ARBA" id="ARBA00047659"/>
    </source>
</evidence>
<dbReference type="PANTHER" id="PTHR11712">
    <property type="entry name" value="POLYKETIDE SYNTHASE-RELATED"/>
    <property type="match status" value="1"/>
</dbReference>
<evidence type="ECO:0000256" key="6">
    <source>
        <dbReference type="ARBA" id="ARBA00022679"/>
    </source>
</evidence>
<dbReference type="Proteomes" id="UP001071230">
    <property type="component" value="Unassembled WGS sequence"/>
</dbReference>
<keyword evidence="10 14" id="KW-0012">Acyltransferase</keyword>
<evidence type="ECO:0000313" key="19">
    <source>
        <dbReference type="EMBL" id="CEJ08166.1"/>
    </source>
</evidence>
<dbReference type="EMBL" id="LR746496">
    <property type="protein sequence ID" value="CAA7601990.1"/>
    <property type="molecule type" value="Genomic_DNA"/>
</dbReference>
<sequence>MDKERIVITGMGAVTPLGIGVESYWKGLIENRSGIGPLREFERELPSRIGGEVKNFLAADFLGKKLSKETDLFMQFALVAAEEALRAGNLRTVGKAEPCRSAPNEWRSYPEEPRDDKATVSLSGADPGRIGIVLGTALGGVKTLTETQEELDLDSSAKISPHFIPKMLNNVAAAQIAIRQGWRGPSLTVSTACSSGADAVGLATLLLRAGEADAVLAVGAESLFCSLMYAGLLAAKALSRQTERPEKASRPFDLNRDGFVMGEGAGAVLLETLPHALKRGAMVRAEILSYASLTDGYHTTAPDPTGQGEIRCMQKALAQAGLEPAAVDYINAHGTSTRIGDRVETQALKAVFGPRAYQIPVSSTKGATGHLMGAGGVTELIACVKAIEQGVVPPTLNYEVPDPLCDLDYVPNRSRPVELNIAMSNSFGFGGQNASLIVSRYRE</sequence>
<keyword evidence="6 14" id="KW-0808">Transferase</keyword>
<dbReference type="KEGG" id="aacx:DEACI_2661"/>
<dbReference type="SMART" id="SM00825">
    <property type="entry name" value="PKS_KS"/>
    <property type="match status" value="1"/>
</dbReference>
<dbReference type="AlphaFoldDB" id="A0A8S0X5W5"/>
<dbReference type="Proteomes" id="UP000836597">
    <property type="component" value="Chromosome"/>
</dbReference>
<keyword evidence="20" id="KW-1185">Reference proteome</keyword>
<dbReference type="SUPFAM" id="SSF53901">
    <property type="entry name" value="Thiolase-like"/>
    <property type="match status" value="2"/>
</dbReference>
<comment type="catalytic activity">
    <reaction evidence="12 14">
        <text>(9Z)-hexadecenoyl-[ACP] + malonyl-[ACP] + H(+) = 3-oxo-(11Z)-octadecenoyl-[ACP] + holo-[ACP] + CO2</text>
        <dbReference type="Rhea" id="RHEA:55040"/>
        <dbReference type="Rhea" id="RHEA-COMP:9623"/>
        <dbReference type="Rhea" id="RHEA-COMP:9685"/>
        <dbReference type="Rhea" id="RHEA-COMP:10800"/>
        <dbReference type="Rhea" id="RHEA-COMP:14074"/>
        <dbReference type="ChEBI" id="CHEBI:15378"/>
        <dbReference type="ChEBI" id="CHEBI:16526"/>
        <dbReference type="ChEBI" id="CHEBI:64479"/>
        <dbReference type="ChEBI" id="CHEBI:78449"/>
        <dbReference type="ChEBI" id="CHEBI:83989"/>
        <dbReference type="ChEBI" id="CHEBI:138538"/>
        <dbReference type="EC" id="2.3.1.179"/>
    </reaction>
</comment>
<dbReference type="InterPro" id="IPR020841">
    <property type="entry name" value="PKS_Beta-ketoAc_synthase_dom"/>
</dbReference>
<organism evidence="18">
    <name type="scientific">Acididesulfobacillus acetoxydans</name>
    <dbReference type="NCBI Taxonomy" id="1561005"/>
    <lineage>
        <taxon>Bacteria</taxon>
        <taxon>Bacillati</taxon>
        <taxon>Bacillota</taxon>
        <taxon>Clostridia</taxon>
        <taxon>Eubacteriales</taxon>
        <taxon>Peptococcaceae</taxon>
        <taxon>Acididesulfobacillus</taxon>
    </lineage>
</organism>
<comment type="function">
    <text evidence="11 14">Involved in the type II fatty acid elongation cycle. Catalyzes the elongation of a wide range of acyl-ACP by the addition of two carbons from malonyl-ACP to an acyl acceptor. Can efficiently catalyze the conversion of palmitoleoyl-ACP (cis-hexadec-9-enoyl-ACP) to cis-vaccenoyl-ACP (cis-octadec-11-enoyl-ACP), an essential step in the thermal regulation of fatty acid composition.</text>
</comment>
<dbReference type="PROSITE" id="PS52004">
    <property type="entry name" value="KS3_2"/>
    <property type="match status" value="1"/>
</dbReference>
<dbReference type="Pfam" id="PF00109">
    <property type="entry name" value="ketoacyl-synt"/>
    <property type="match status" value="2"/>
</dbReference>
<evidence type="ECO:0000256" key="2">
    <source>
        <dbReference type="ARBA" id="ARBA00008467"/>
    </source>
</evidence>
<dbReference type="FunFam" id="3.40.47.10:FF:000029">
    <property type="entry name" value="3-oxoacyl-[acyl-carrier-protein] synthase 1"/>
    <property type="match status" value="1"/>
</dbReference>
<dbReference type="GO" id="GO:0004315">
    <property type="term" value="F:3-oxoacyl-[acyl-carrier-protein] synthase activity"/>
    <property type="evidence" value="ECO:0007669"/>
    <property type="project" value="UniProtKB-EC"/>
</dbReference>
<evidence type="ECO:0000256" key="3">
    <source>
        <dbReference type="ARBA" id="ARBA00012356"/>
    </source>
</evidence>
<evidence type="ECO:0000256" key="4">
    <source>
        <dbReference type="ARBA" id="ARBA00014657"/>
    </source>
</evidence>